<evidence type="ECO:0000259" key="5">
    <source>
        <dbReference type="Pfam" id="PF08386"/>
    </source>
</evidence>
<dbReference type="PANTHER" id="PTHR43248">
    <property type="entry name" value="2-SUCCINYL-6-HYDROXY-2,4-CYCLOHEXADIENE-1-CARBOXYLATE SYNTHASE"/>
    <property type="match status" value="1"/>
</dbReference>
<dbReference type="PATRIC" id="fig|1179773.3.peg.1897"/>
<dbReference type="RefSeq" id="WP_015099322.1">
    <property type="nucleotide sequence ID" value="NC_019673.1"/>
</dbReference>
<dbReference type="BioCyc" id="SESP1179773:BN6_RS09280-MONOMER"/>
<evidence type="ECO:0000313" key="6">
    <source>
        <dbReference type="EMBL" id="CCH29209.1"/>
    </source>
</evidence>
<feature type="signal peptide" evidence="4">
    <location>
        <begin position="1"/>
        <end position="21"/>
    </location>
</feature>
<organism evidence="6 7">
    <name type="scientific">Saccharothrix espanaensis (strain ATCC 51144 / DSM 44229 / JCM 9112 / NBRC 15066 / NRRL 15764)</name>
    <dbReference type="NCBI Taxonomy" id="1179773"/>
    <lineage>
        <taxon>Bacteria</taxon>
        <taxon>Bacillati</taxon>
        <taxon>Actinomycetota</taxon>
        <taxon>Actinomycetes</taxon>
        <taxon>Pseudonocardiales</taxon>
        <taxon>Pseudonocardiaceae</taxon>
        <taxon>Saccharothrix</taxon>
    </lineage>
</organism>
<dbReference type="InterPro" id="IPR029058">
    <property type="entry name" value="AB_hydrolase_fold"/>
</dbReference>
<dbReference type="HOGENOM" id="CLU_013364_4_0_11"/>
<dbReference type="Gene3D" id="3.40.50.1820">
    <property type="entry name" value="alpha/beta hydrolase"/>
    <property type="match status" value="1"/>
</dbReference>
<evidence type="ECO:0000256" key="2">
    <source>
        <dbReference type="ARBA" id="ARBA00022729"/>
    </source>
</evidence>
<reference evidence="6 7" key="1">
    <citation type="journal article" date="2012" name="BMC Genomics">
        <title>Complete genome sequence of Saccharothrix espanaensis DSM 44229T and comparison to the other completely sequenced Pseudonocardiaceae.</title>
        <authorList>
            <person name="Strobel T."/>
            <person name="Al-Dilaimi A."/>
            <person name="Blom J."/>
            <person name="Gessner A."/>
            <person name="Kalinowski J."/>
            <person name="Luzhetska M."/>
            <person name="Puhler A."/>
            <person name="Szczepanowski R."/>
            <person name="Bechthold A."/>
            <person name="Ruckert C."/>
        </authorList>
    </citation>
    <scope>NUCLEOTIDE SEQUENCE [LARGE SCALE GENOMIC DNA]</scope>
    <source>
        <strain evidence="7">ATCC 51144 / DSM 44229 / JCM 9112 / NBRC 15066 / NRRL 15764</strain>
    </source>
</reference>
<evidence type="ECO:0000256" key="1">
    <source>
        <dbReference type="ARBA" id="ARBA00010088"/>
    </source>
</evidence>
<proteinExistence type="inferred from homology"/>
<keyword evidence="7" id="KW-1185">Reference proteome</keyword>
<evidence type="ECO:0000256" key="3">
    <source>
        <dbReference type="ARBA" id="ARBA00022801"/>
    </source>
</evidence>
<keyword evidence="3" id="KW-0378">Hydrolase</keyword>
<comment type="similarity">
    <text evidence="1">Belongs to the peptidase S33 family.</text>
</comment>
<dbReference type="AlphaFoldDB" id="K0JWP4"/>
<dbReference type="GO" id="GO:0016787">
    <property type="term" value="F:hydrolase activity"/>
    <property type="evidence" value="ECO:0007669"/>
    <property type="project" value="UniProtKB-KW"/>
</dbReference>
<sequence>MPRRRHAALLLVALSALGACSAGPSTRPVIAVHGAGEQTEAPAPTGPREVPPLENFQSTLTWSSCTDSTKARMGSAAPAGDQQYECARLTVKLDVPNRPGRGALGMSLLKVGTGGTALVVVGDPDGEPGTLKAARLAASLPPALLSTFSLIGVDRRGTGKSDGVQCVPEVARAGIVESDPDSPTQDELLESIGRASQECVLDLENRLPAVDSWRTSADLEQLREALGTAHLNAIGVGDGSKVLTLYASRYPDRVGRMVFDGAPDPALDVPGVAQAQAVAAEETFAAFQKDCVIRSCALGSDATKRFTALLDSLRTKKIRGNDLDLTAGTAVSAVLAGLADRARWPALADALVAAEQGNGAPLTDFVRPQVVDRDDNPPLLDPGIVTRCNDTTTRIPPERVKSMADDWRTKQPLFGAWYARRLLLCGPFPVPPLPKAPKLSSAPPVLVLSTATDPVTPQGGTERAAQALPAGVVVGWQGGGHGALVQSACATQAAVEFLTDAKLPTSGTVCPP</sequence>
<dbReference type="eggNOG" id="COG0596">
    <property type="taxonomic scope" value="Bacteria"/>
</dbReference>
<dbReference type="Pfam" id="PF08386">
    <property type="entry name" value="Abhydrolase_4"/>
    <property type="match status" value="1"/>
</dbReference>
<dbReference type="Proteomes" id="UP000006281">
    <property type="component" value="Chromosome"/>
</dbReference>
<keyword evidence="2 4" id="KW-0732">Signal</keyword>
<dbReference type="PROSITE" id="PS51257">
    <property type="entry name" value="PROKAR_LIPOPROTEIN"/>
    <property type="match status" value="1"/>
</dbReference>
<feature type="chain" id="PRO_5038390275" evidence="4">
    <location>
        <begin position="22"/>
        <end position="512"/>
    </location>
</feature>
<dbReference type="STRING" id="1179773.BN6_18890"/>
<name>K0JWP4_SACES</name>
<dbReference type="KEGG" id="sesp:BN6_18890"/>
<dbReference type="PANTHER" id="PTHR43248:SF29">
    <property type="entry name" value="TRIPEPTIDYL AMINOPEPTIDASE"/>
    <property type="match status" value="1"/>
</dbReference>
<gene>
    <name evidence="6" type="ordered locus">BN6_18890</name>
</gene>
<feature type="domain" description="Peptidase S33 tripeptidyl aminopeptidase-like C-terminal" evidence="5">
    <location>
        <begin position="412"/>
        <end position="510"/>
    </location>
</feature>
<dbReference type="InterPro" id="IPR051601">
    <property type="entry name" value="Serine_prot/Carboxylest_S33"/>
</dbReference>
<accession>K0JWP4</accession>
<dbReference type="InterPro" id="IPR013595">
    <property type="entry name" value="Pept_S33_TAP-like_C"/>
</dbReference>
<dbReference type="EMBL" id="HE804045">
    <property type="protein sequence ID" value="CCH29209.1"/>
    <property type="molecule type" value="Genomic_DNA"/>
</dbReference>
<protein>
    <submittedName>
        <fullName evidence="6">TAP domain containing protein</fullName>
    </submittedName>
</protein>
<evidence type="ECO:0000256" key="4">
    <source>
        <dbReference type="SAM" id="SignalP"/>
    </source>
</evidence>
<dbReference type="SUPFAM" id="SSF53474">
    <property type="entry name" value="alpha/beta-Hydrolases"/>
    <property type="match status" value="1"/>
</dbReference>
<dbReference type="OrthoDB" id="5166357at2"/>
<evidence type="ECO:0000313" key="7">
    <source>
        <dbReference type="Proteomes" id="UP000006281"/>
    </source>
</evidence>